<dbReference type="EMBL" id="PJCH01000005">
    <property type="protein sequence ID" value="PQA88517.1"/>
    <property type="molecule type" value="Genomic_DNA"/>
</dbReference>
<comment type="caution">
    <text evidence="2">The sequence shown here is derived from an EMBL/GenBank/DDBJ whole genome shotgun (WGS) entry which is preliminary data.</text>
</comment>
<evidence type="ECO:0000313" key="2">
    <source>
        <dbReference type="EMBL" id="PQA88517.1"/>
    </source>
</evidence>
<proteinExistence type="predicted"/>
<accession>A0A2S7K7M4</accession>
<organism evidence="2 3">
    <name type="scientific">Hyphococcus luteus</name>
    <dbReference type="NCBI Taxonomy" id="2058213"/>
    <lineage>
        <taxon>Bacteria</taxon>
        <taxon>Pseudomonadati</taxon>
        <taxon>Pseudomonadota</taxon>
        <taxon>Alphaproteobacteria</taxon>
        <taxon>Parvularculales</taxon>
        <taxon>Parvularculaceae</taxon>
        <taxon>Hyphococcus</taxon>
    </lineage>
</organism>
<feature type="domain" description="Endonuclease/exonuclease/phosphatase" evidence="1">
    <location>
        <begin position="13"/>
        <end position="240"/>
    </location>
</feature>
<dbReference type="Proteomes" id="UP000239504">
    <property type="component" value="Unassembled WGS sequence"/>
</dbReference>
<dbReference type="OrthoDB" id="6396729at2"/>
<dbReference type="InterPro" id="IPR005135">
    <property type="entry name" value="Endo/exonuclease/phosphatase"/>
</dbReference>
<evidence type="ECO:0000313" key="3">
    <source>
        <dbReference type="Proteomes" id="UP000239504"/>
    </source>
</evidence>
<keyword evidence="3" id="KW-1185">Reference proteome</keyword>
<dbReference type="Pfam" id="PF03372">
    <property type="entry name" value="Exo_endo_phos"/>
    <property type="match status" value="1"/>
</dbReference>
<sequence>MGRATMAKILSFLSWNVEHFSNSQSRVELVVEAIAAKKPDVFALYEVKGKAVFAAMQEKMPNYNISITESESVVEILVGVRNSLSSFVTQRNELQSKTPTLRPGALATITKNDEVYSFLFLHLKSFADPRDWGLRDDMLQHVCSLKRKIERSLDGDKKANFIALGDLNTMGMSAAYNNDLDIDGAKELDYIDNRLTASVNGMRRLAKSYEATWWNGKSNWQPSNLDHVLAADHLKFKKFGTAEVEVSGWVDEATTAARKNWIAKHSDHCMLYGEVRS</sequence>
<dbReference type="InterPro" id="IPR036691">
    <property type="entry name" value="Endo/exonu/phosph_ase_sf"/>
</dbReference>
<dbReference type="AlphaFoldDB" id="A0A2S7K7M4"/>
<gene>
    <name evidence="2" type="ORF">CW354_09530</name>
</gene>
<evidence type="ECO:0000259" key="1">
    <source>
        <dbReference type="Pfam" id="PF03372"/>
    </source>
</evidence>
<reference evidence="2 3" key="1">
    <citation type="submission" date="2017-12" db="EMBL/GenBank/DDBJ databases">
        <authorList>
            <person name="Hurst M.R.H."/>
        </authorList>
    </citation>
    <scope>NUCLEOTIDE SEQUENCE [LARGE SCALE GENOMIC DNA]</scope>
    <source>
        <strain evidence="2 3">SY-3-19</strain>
    </source>
</reference>
<dbReference type="Gene3D" id="3.60.10.10">
    <property type="entry name" value="Endonuclease/exonuclease/phosphatase"/>
    <property type="match status" value="1"/>
</dbReference>
<dbReference type="GO" id="GO:0003824">
    <property type="term" value="F:catalytic activity"/>
    <property type="evidence" value="ECO:0007669"/>
    <property type="project" value="InterPro"/>
</dbReference>
<name>A0A2S7K7M4_9PROT</name>
<protein>
    <recommendedName>
        <fullName evidence="1">Endonuclease/exonuclease/phosphatase domain-containing protein</fullName>
    </recommendedName>
</protein>
<dbReference type="SUPFAM" id="SSF56219">
    <property type="entry name" value="DNase I-like"/>
    <property type="match status" value="1"/>
</dbReference>